<gene>
    <name evidence="1" type="ORF">TSUD_245210</name>
</gene>
<reference evidence="2" key="1">
    <citation type="journal article" date="2017" name="Front. Plant Sci.">
        <title>Climate Clever Clovers: New Paradigm to Reduce the Environmental Footprint of Ruminants by Breeding Low Methanogenic Forages Utilizing Haplotype Variation.</title>
        <authorList>
            <person name="Kaur P."/>
            <person name="Appels R."/>
            <person name="Bayer P.E."/>
            <person name="Keeble-Gagnere G."/>
            <person name="Wang J."/>
            <person name="Hirakawa H."/>
            <person name="Shirasawa K."/>
            <person name="Vercoe P."/>
            <person name="Stefanova K."/>
            <person name="Durmic Z."/>
            <person name="Nichols P."/>
            <person name="Revell C."/>
            <person name="Isobe S.N."/>
            <person name="Edwards D."/>
            <person name="Erskine W."/>
        </authorList>
    </citation>
    <scope>NUCLEOTIDE SEQUENCE [LARGE SCALE GENOMIC DNA]</scope>
    <source>
        <strain evidence="2">cv. Daliak</strain>
    </source>
</reference>
<protein>
    <submittedName>
        <fullName evidence="1">Uncharacterized protein</fullName>
    </submittedName>
</protein>
<accession>A0A2Z6NIF9</accession>
<organism evidence="1 2">
    <name type="scientific">Trifolium subterraneum</name>
    <name type="common">Subterranean clover</name>
    <dbReference type="NCBI Taxonomy" id="3900"/>
    <lineage>
        <taxon>Eukaryota</taxon>
        <taxon>Viridiplantae</taxon>
        <taxon>Streptophyta</taxon>
        <taxon>Embryophyta</taxon>
        <taxon>Tracheophyta</taxon>
        <taxon>Spermatophyta</taxon>
        <taxon>Magnoliopsida</taxon>
        <taxon>eudicotyledons</taxon>
        <taxon>Gunneridae</taxon>
        <taxon>Pentapetalae</taxon>
        <taxon>rosids</taxon>
        <taxon>fabids</taxon>
        <taxon>Fabales</taxon>
        <taxon>Fabaceae</taxon>
        <taxon>Papilionoideae</taxon>
        <taxon>50 kb inversion clade</taxon>
        <taxon>NPAAA clade</taxon>
        <taxon>Hologalegina</taxon>
        <taxon>IRL clade</taxon>
        <taxon>Trifolieae</taxon>
        <taxon>Trifolium</taxon>
    </lineage>
</organism>
<proteinExistence type="predicted"/>
<evidence type="ECO:0000313" key="2">
    <source>
        <dbReference type="Proteomes" id="UP000242715"/>
    </source>
</evidence>
<name>A0A2Z6NIF9_TRISU</name>
<sequence>MDNIDSVGCTYNLETSVPVMLECDFAQCSWWKFLIGSKLNFGKKHRVKKTLAFGLAYDFVVNVEGQRRQDL</sequence>
<keyword evidence="2" id="KW-1185">Reference proteome</keyword>
<dbReference type="Proteomes" id="UP000242715">
    <property type="component" value="Unassembled WGS sequence"/>
</dbReference>
<dbReference type="AlphaFoldDB" id="A0A2Z6NIF9"/>
<dbReference type="EMBL" id="DF973980">
    <property type="protein sequence ID" value="GAU43556.1"/>
    <property type="molecule type" value="Genomic_DNA"/>
</dbReference>
<evidence type="ECO:0000313" key="1">
    <source>
        <dbReference type="EMBL" id="GAU43556.1"/>
    </source>
</evidence>